<feature type="transmembrane region" description="Helical" evidence="1">
    <location>
        <begin position="338"/>
        <end position="356"/>
    </location>
</feature>
<dbReference type="OrthoDB" id="256443at2"/>
<dbReference type="GO" id="GO:0140359">
    <property type="term" value="F:ABC-type transporter activity"/>
    <property type="evidence" value="ECO:0007669"/>
    <property type="project" value="InterPro"/>
</dbReference>
<feature type="transmembrane region" description="Helical" evidence="1">
    <location>
        <begin position="549"/>
        <end position="570"/>
    </location>
</feature>
<feature type="transmembrane region" description="Helical" evidence="1">
    <location>
        <begin position="512"/>
        <end position="529"/>
    </location>
</feature>
<feature type="transmembrane region" description="Helical" evidence="1">
    <location>
        <begin position="147"/>
        <end position="173"/>
    </location>
</feature>
<feature type="transmembrane region" description="Helical" evidence="1">
    <location>
        <begin position="71"/>
        <end position="91"/>
    </location>
</feature>
<dbReference type="Proteomes" id="UP000324233">
    <property type="component" value="Chromosome"/>
</dbReference>
<dbReference type="GO" id="GO:0005886">
    <property type="term" value="C:plasma membrane"/>
    <property type="evidence" value="ECO:0007669"/>
    <property type="project" value="UniProtKB-SubCell"/>
</dbReference>
<reference evidence="2 3" key="1">
    <citation type="submission" date="2019-08" db="EMBL/GenBank/DDBJ databases">
        <title>Deep-cultivation of Planctomycetes and their phenomic and genomic characterization uncovers novel biology.</title>
        <authorList>
            <person name="Wiegand S."/>
            <person name="Jogler M."/>
            <person name="Boedeker C."/>
            <person name="Pinto D."/>
            <person name="Vollmers J."/>
            <person name="Rivas-Marin E."/>
            <person name="Kohn T."/>
            <person name="Peeters S.H."/>
            <person name="Heuer A."/>
            <person name="Rast P."/>
            <person name="Oberbeckmann S."/>
            <person name="Bunk B."/>
            <person name="Jeske O."/>
            <person name="Meyerdierks A."/>
            <person name="Storesund J.E."/>
            <person name="Kallscheuer N."/>
            <person name="Luecker S."/>
            <person name="Lage O.M."/>
            <person name="Pohl T."/>
            <person name="Merkel B.J."/>
            <person name="Hornburger P."/>
            <person name="Mueller R.-W."/>
            <person name="Bruemmer F."/>
            <person name="Labrenz M."/>
            <person name="Spormann A.M."/>
            <person name="Op den Camp H."/>
            <person name="Overmann J."/>
            <person name="Amann R."/>
            <person name="Jetten M.S.M."/>
            <person name="Mascher T."/>
            <person name="Medema M.H."/>
            <person name="Devos D.P."/>
            <person name="Kaster A.-K."/>
            <person name="Ovreas L."/>
            <person name="Rohde M."/>
            <person name="Galperin M.Y."/>
            <person name="Jogler C."/>
        </authorList>
    </citation>
    <scope>NUCLEOTIDE SEQUENCE [LARGE SCALE GENOMIC DNA]</scope>
    <source>
        <strain evidence="2 3">OJF2</strain>
    </source>
</reference>
<proteinExistence type="predicted"/>
<dbReference type="KEGG" id="agv:OJF2_31740"/>
<feature type="transmembrane region" description="Helical" evidence="1">
    <location>
        <begin position="482"/>
        <end position="505"/>
    </location>
</feature>
<feature type="transmembrane region" description="Helical" evidence="1">
    <location>
        <begin position="449"/>
        <end position="476"/>
    </location>
</feature>
<sequence>MSGRVGPGPMAATEWRMASRRWQGYALRSVTVMLLFGAMAPAWLEAPEGPGQEPTIRQQARAGNAAYQRTAILLLGLVGLAAPAATAGAVCQDKASGNLALLMATELRDAEIVLGKLAARLVPVLGVILCAAPVLVMETLLGGVDPIGIVGGLLVVLACAVFGCSLALTLSVWGGKAHEVLMATYAFGIVYLLAAPIWWCVRATLPASWLGPWLPSFWEVMRYNPIFLVLASVDGPSLPTAPVTIGTQAAFFGLGLGASALLIGLATWRIRPVAIRHLGRGDRAAGRRAWASRRSWGSIPGASRLERLTRRAWPGPSLDRNPVLWRECRRRRPSRWDLAVRGIYALLCGGFSAYAIAEMARGMPPVLRLGPVVNGLQVAAGLLLLCISAATSLAEERFRGSLDVLMASPLPTRAIVWGKWWGAFRSVPPLLILPAAVGLASSYGTGRSWAVVPLAALILAYGASITSLGLALATWLPRVGQASALTVGVYVFLSIAWIAFALSAFGEGPGDAGLGVAAGSPLVGVFFYSGLLDGKGLPYEFASQTIWTLFWAVAHGGIALALLLATLATFNRCLGRIDAPAILGEERGDGG</sequence>
<dbReference type="AlphaFoldDB" id="A0A5B9W241"/>
<organism evidence="2 3">
    <name type="scientific">Aquisphaera giovannonii</name>
    <dbReference type="NCBI Taxonomy" id="406548"/>
    <lineage>
        <taxon>Bacteria</taxon>
        <taxon>Pseudomonadati</taxon>
        <taxon>Planctomycetota</taxon>
        <taxon>Planctomycetia</taxon>
        <taxon>Isosphaerales</taxon>
        <taxon>Isosphaeraceae</taxon>
        <taxon>Aquisphaera</taxon>
    </lineage>
</organism>
<evidence type="ECO:0000313" key="2">
    <source>
        <dbReference type="EMBL" id="QEH34633.1"/>
    </source>
</evidence>
<feature type="transmembrane region" description="Helical" evidence="1">
    <location>
        <begin position="180"/>
        <end position="199"/>
    </location>
</feature>
<protein>
    <submittedName>
        <fullName evidence="2">ABC-2 family transporter protein</fullName>
    </submittedName>
</protein>
<keyword evidence="3" id="KW-1185">Reference proteome</keyword>
<accession>A0A5B9W241</accession>
<feature type="transmembrane region" description="Helical" evidence="1">
    <location>
        <begin position="112"/>
        <end position="135"/>
    </location>
</feature>
<evidence type="ECO:0000256" key="1">
    <source>
        <dbReference type="SAM" id="Phobius"/>
    </source>
</evidence>
<evidence type="ECO:0000313" key="3">
    <source>
        <dbReference type="Proteomes" id="UP000324233"/>
    </source>
</evidence>
<dbReference type="RefSeq" id="WP_148594526.1">
    <property type="nucleotide sequence ID" value="NZ_CP042997.1"/>
</dbReference>
<dbReference type="PANTHER" id="PTHR43471">
    <property type="entry name" value="ABC TRANSPORTER PERMEASE"/>
    <property type="match status" value="1"/>
</dbReference>
<feature type="transmembrane region" description="Helical" evidence="1">
    <location>
        <begin position="249"/>
        <end position="270"/>
    </location>
</feature>
<feature type="transmembrane region" description="Helical" evidence="1">
    <location>
        <begin position="376"/>
        <end position="394"/>
    </location>
</feature>
<keyword evidence="1" id="KW-1133">Transmembrane helix</keyword>
<dbReference type="PANTHER" id="PTHR43471:SF12">
    <property type="entry name" value="HYPOTHETICAL MEMBRANE PROTEIN, CONSERVED"/>
    <property type="match status" value="1"/>
</dbReference>
<keyword evidence="1" id="KW-0812">Transmembrane</keyword>
<dbReference type="Pfam" id="PF12679">
    <property type="entry name" value="ABC2_membrane_2"/>
    <property type="match status" value="1"/>
</dbReference>
<gene>
    <name evidence="2" type="ORF">OJF2_31740</name>
</gene>
<feature type="transmembrane region" description="Helical" evidence="1">
    <location>
        <begin position="25"/>
        <end position="44"/>
    </location>
</feature>
<keyword evidence="1" id="KW-0472">Membrane</keyword>
<dbReference type="EMBL" id="CP042997">
    <property type="protein sequence ID" value="QEH34633.1"/>
    <property type="molecule type" value="Genomic_DNA"/>
</dbReference>
<name>A0A5B9W241_9BACT</name>